<organism evidence="1">
    <name type="scientific">Oryza glumipatula</name>
    <dbReference type="NCBI Taxonomy" id="40148"/>
    <lineage>
        <taxon>Eukaryota</taxon>
        <taxon>Viridiplantae</taxon>
        <taxon>Streptophyta</taxon>
        <taxon>Embryophyta</taxon>
        <taxon>Tracheophyta</taxon>
        <taxon>Spermatophyta</taxon>
        <taxon>Magnoliopsida</taxon>
        <taxon>Liliopsida</taxon>
        <taxon>Poales</taxon>
        <taxon>Poaceae</taxon>
        <taxon>BOP clade</taxon>
        <taxon>Oryzoideae</taxon>
        <taxon>Oryzeae</taxon>
        <taxon>Oryzinae</taxon>
        <taxon>Oryza</taxon>
    </lineage>
</organism>
<dbReference type="EnsemblPlants" id="OGLUM12G06870.1">
    <property type="protein sequence ID" value="OGLUM12G06870.1"/>
    <property type="gene ID" value="OGLUM12G06870"/>
</dbReference>
<dbReference type="HOGENOM" id="CLU_2926377_0_0_1"/>
<dbReference type="AlphaFoldDB" id="A0A0E0BQ98"/>
<proteinExistence type="predicted"/>
<dbReference type="Gramene" id="OGLUM12G06870.1">
    <property type="protein sequence ID" value="OGLUM12G06870.1"/>
    <property type="gene ID" value="OGLUM12G06870"/>
</dbReference>
<evidence type="ECO:0000313" key="2">
    <source>
        <dbReference type="Proteomes" id="UP000026961"/>
    </source>
</evidence>
<reference evidence="1" key="2">
    <citation type="submission" date="2018-05" db="EMBL/GenBank/DDBJ databases">
        <title>OgluRS3 (Oryza glumaepatula Reference Sequence Version 3).</title>
        <authorList>
            <person name="Zhang J."/>
            <person name="Kudrna D."/>
            <person name="Lee S."/>
            <person name="Talag J."/>
            <person name="Welchert J."/>
            <person name="Wing R.A."/>
        </authorList>
    </citation>
    <scope>NUCLEOTIDE SEQUENCE [LARGE SCALE GENOMIC DNA]</scope>
</reference>
<keyword evidence="2" id="KW-1185">Reference proteome</keyword>
<reference evidence="1" key="1">
    <citation type="submission" date="2015-04" db="UniProtKB">
        <authorList>
            <consortium name="EnsemblPlants"/>
        </authorList>
    </citation>
    <scope>IDENTIFICATION</scope>
</reference>
<protein>
    <submittedName>
        <fullName evidence="1">Uncharacterized protein</fullName>
    </submittedName>
</protein>
<evidence type="ECO:0000313" key="1">
    <source>
        <dbReference type="EnsemblPlants" id="OGLUM12G06870.1"/>
    </source>
</evidence>
<sequence length="61" mass="6637">MAEEAMLWKSANHGIPVDEEDSIIMRIITGRACKTQPAFCIRHVGLLRGVPAKSPADLPPP</sequence>
<accession>A0A0E0BQ98</accession>
<name>A0A0E0BQ98_9ORYZ</name>
<dbReference type="Proteomes" id="UP000026961">
    <property type="component" value="Chromosome 12"/>
</dbReference>